<dbReference type="InterPro" id="IPR036182">
    <property type="entry name" value="PCuAC_sf"/>
</dbReference>
<feature type="signal peptide" evidence="2">
    <location>
        <begin position="1"/>
        <end position="22"/>
    </location>
</feature>
<dbReference type="InterPro" id="IPR007410">
    <property type="entry name" value="LpqE-like"/>
</dbReference>
<dbReference type="PANTHER" id="PTHR36302">
    <property type="entry name" value="BLR7088 PROTEIN"/>
    <property type="match status" value="1"/>
</dbReference>
<accession>A0A843YFN8</accession>
<sequence>MSVKSLALTAGLLAALITPAWAETTKSITIEDAYARVSSPNAKVGAIFFEIENTRDVADRLIDAKSEVAARVELHTHKEAEGGVMQMLHVPEGFVIPAEGHHHLKRGGDHVMLMGLHQGLKDGDLVPLTLVFENAGEITLDVAVDLNRAPEAGAHGSHSHSADDHKGHKHD</sequence>
<evidence type="ECO:0000313" key="3">
    <source>
        <dbReference type="EMBL" id="MQQ07919.1"/>
    </source>
</evidence>
<dbReference type="InterPro" id="IPR058248">
    <property type="entry name" value="Lxx211020-like"/>
</dbReference>
<evidence type="ECO:0000313" key="4">
    <source>
        <dbReference type="Proteomes" id="UP000444174"/>
    </source>
</evidence>
<proteinExistence type="predicted"/>
<feature type="compositionally biased region" description="Basic and acidic residues" evidence="1">
    <location>
        <begin position="160"/>
        <end position="171"/>
    </location>
</feature>
<name>A0A843YFN8_9RHOB</name>
<evidence type="ECO:0000256" key="2">
    <source>
        <dbReference type="SAM" id="SignalP"/>
    </source>
</evidence>
<dbReference type="Pfam" id="PF04314">
    <property type="entry name" value="PCuAC"/>
    <property type="match status" value="1"/>
</dbReference>
<protein>
    <submittedName>
        <fullName evidence="3">Copper chaperone PCu(A)C</fullName>
    </submittedName>
</protein>
<comment type="caution">
    <text evidence="3">The sequence shown here is derived from an EMBL/GenBank/DDBJ whole genome shotgun (WGS) entry which is preliminary data.</text>
</comment>
<dbReference type="SUPFAM" id="SSF110087">
    <property type="entry name" value="DR1885-like metal-binding protein"/>
    <property type="match status" value="1"/>
</dbReference>
<dbReference type="EMBL" id="WIBF01000002">
    <property type="protein sequence ID" value="MQQ07919.1"/>
    <property type="molecule type" value="Genomic_DNA"/>
</dbReference>
<keyword evidence="2" id="KW-0732">Signal</keyword>
<evidence type="ECO:0000256" key="1">
    <source>
        <dbReference type="SAM" id="MobiDB-lite"/>
    </source>
</evidence>
<dbReference type="AlphaFoldDB" id="A0A843YFN8"/>
<dbReference type="RefSeq" id="WP_153214857.1">
    <property type="nucleotide sequence ID" value="NZ_WIBF01000002.1"/>
</dbReference>
<keyword evidence="4" id="KW-1185">Reference proteome</keyword>
<feature type="chain" id="PRO_5032373761" evidence="2">
    <location>
        <begin position="23"/>
        <end position="171"/>
    </location>
</feature>
<organism evidence="3 4">
    <name type="scientific">Tritonibacter litoralis</name>
    <dbReference type="NCBI Taxonomy" id="2662264"/>
    <lineage>
        <taxon>Bacteria</taxon>
        <taxon>Pseudomonadati</taxon>
        <taxon>Pseudomonadota</taxon>
        <taxon>Alphaproteobacteria</taxon>
        <taxon>Rhodobacterales</taxon>
        <taxon>Paracoccaceae</taxon>
        <taxon>Tritonibacter</taxon>
    </lineage>
</organism>
<gene>
    <name evidence="3" type="ORF">GFB49_05590</name>
</gene>
<feature type="region of interest" description="Disordered" evidence="1">
    <location>
        <begin position="151"/>
        <end position="171"/>
    </location>
</feature>
<dbReference type="Gene3D" id="2.60.40.1890">
    <property type="entry name" value="PCu(A)C copper chaperone"/>
    <property type="match status" value="1"/>
</dbReference>
<reference evidence="3 4" key="1">
    <citation type="submission" date="2019-10" db="EMBL/GenBank/DDBJ databases">
        <title>Epibacterium sp. nov., isolated from seawater.</title>
        <authorList>
            <person name="Zhang X."/>
            <person name="Li N."/>
        </authorList>
    </citation>
    <scope>NUCLEOTIDE SEQUENCE [LARGE SCALE GENOMIC DNA]</scope>
    <source>
        <strain evidence="3 4">SM1979</strain>
    </source>
</reference>
<dbReference type="PANTHER" id="PTHR36302:SF1">
    <property type="entry name" value="COPPER CHAPERONE PCU(A)C"/>
    <property type="match status" value="1"/>
</dbReference>
<dbReference type="Proteomes" id="UP000444174">
    <property type="component" value="Unassembled WGS sequence"/>
</dbReference>